<evidence type="ECO:0000256" key="5">
    <source>
        <dbReference type="ARBA" id="ARBA00022801"/>
    </source>
</evidence>
<name>A0A8B9GV54_ASTMX</name>
<proteinExistence type="inferred from homology"/>
<comment type="subcellular location">
    <subcellularLocation>
        <location evidence="1">Endoplasmic reticulum membrane</location>
        <topology evidence="1">Multi-pass membrane protein</topology>
    </subcellularLocation>
</comment>
<evidence type="ECO:0000256" key="10">
    <source>
        <dbReference type="ARBA" id="ARBA00047280"/>
    </source>
</evidence>
<feature type="transmembrane region" description="Helical" evidence="13">
    <location>
        <begin position="262"/>
        <end position="283"/>
    </location>
</feature>
<keyword evidence="4 13" id="KW-0812">Transmembrane</keyword>
<evidence type="ECO:0000313" key="16">
    <source>
        <dbReference type="Proteomes" id="UP000694621"/>
    </source>
</evidence>
<protein>
    <recommendedName>
        <fullName evidence="12">CAAX prenyl protease 2</fullName>
        <ecNumber evidence="11">3.4.26.1</ecNumber>
    </recommendedName>
    <alternativeName>
        <fullName evidence="9">Farnesylated proteins-converting enzyme 2</fullName>
    </alternativeName>
</protein>
<organism evidence="15 16">
    <name type="scientific">Astyanax mexicanus</name>
    <name type="common">Blind cave fish</name>
    <name type="synonym">Astyanax fasciatus mexicanus</name>
    <dbReference type="NCBI Taxonomy" id="7994"/>
    <lineage>
        <taxon>Eukaryota</taxon>
        <taxon>Metazoa</taxon>
        <taxon>Chordata</taxon>
        <taxon>Craniata</taxon>
        <taxon>Vertebrata</taxon>
        <taxon>Euteleostomi</taxon>
        <taxon>Actinopterygii</taxon>
        <taxon>Neopterygii</taxon>
        <taxon>Teleostei</taxon>
        <taxon>Ostariophysi</taxon>
        <taxon>Characiformes</taxon>
        <taxon>Characoidei</taxon>
        <taxon>Acestrorhamphidae</taxon>
        <taxon>Acestrorhamphinae</taxon>
        <taxon>Astyanax</taxon>
    </lineage>
</organism>
<dbReference type="Ensembl" id="ENSAMXT00005004921.1">
    <property type="protein sequence ID" value="ENSAMXP00005004334.1"/>
    <property type="gene ID" value="ENSAMXG00005002537.1"/>
</dbReference>
<evidence type="ECO:0000256" key="8">
    <source>
        <dbReference type="ARBA" id="ARBA00023136"/>
    </source>
</evidence>
<reference evidence="15" key="1">
    <citation type="submission" date="2025-08" db="UniProtKB">
        <authorList>
            <consortium name="Ensembl"/>
        </authorList>
    </citation>
    <scope>IDENTIFICATION</scope>
</reference>
<accession>A0A8B9GV54</accession>
<evidence type="ECO:0000256" key="6">
    <source>
        <dbReference type="ARBA" id="ARBA00022824"/>
    </source>
</evidence>
<evidence type="ECO:0000256" key="13">
    <source>
        <dbReference type="SAM" id="Phobius"/>
    </source>
</evidence>
<feature type="transmembrane region" description="Helical" evidence="13">
    <location>
        <begin position="290"/>
        <end position="309"/>
    </location>
</feature>
<evidence type="ECO:0000256" key="4">
    <source>
        <dbReference type="ARBA" id="ARBA00022692"/>
    </source>
</evidence>
<comment type="catalytic activity">
    <reaction evidence="10">
        <text>Hydrolyzes the peptide bond -P2-(S-farnesyl or geranylgeranyl)C-P1'-P2'-P3'-COOH where P1' and P2' are amino acids with aliphatic sidechains and P3' is any C-terminal residue.</text>
        <dbReference type="EC" id="3.4.26.1"/>
    </reaction>
</comment>
<keyword evidence="8 13" id="KW-0472">Membrane</keyword>
<feature type="transmembrane region" description="Helical" evidence="13">
    <location>
        <begin position="112"/>
        <end position="135"/>
    </location>
</feature>
<dbReference type="GO" id="GO:0005789">
    <property type="term" value="C:endoplasmic reticulum membrane"/>
    <property type="evidence" value="ECO:0007669"/>
    <property type="project" value="UniProtKB-SubCell"/>
</dbReference>
<sequence length="332" mass="36368">MLSSHCGPSSTMVVEDESLQLQPVFSVSDSAVSEVFEGGCHLSFLCCLFLACLYVGSLYVWPANLPRDHPKTIKKRFISVLFASAVSPLVILIRNVFIIISQKPSSPVLSLLGIRIEGAVPAAVLPLILTMVLYLGPLTQMALDSPKGLVHEIKSGLGMKNVIDCVRGLQWLRNHVVAHLTEELVFRACMLPILVPCTGPTAAIFIAPLFFGVAHFHHVTERLRFGSDSVFDILVCAVFQFSYTSVFGAYTAFIFIRTGHLVGPVLCHSFCNWMGFPALGSALQHPQRPALLLSYELGLLLFAFLLFPLTDPLFYGMTPVCSLILEPRSVCT</sequence>
<dbReference type="Pfam" id="PF02517">
    <property type="entry name" value="Rce1-like"/>
    <property type="match status" value="1"/>
</dbReference>
<evidence type="ECO:0000256" key="3">
    <source>
        <dbReference type="ARBA" id="ARBA00022670"/>
    </source>
</evidence>
<evidence type="ECO:0000256" key="12">
    <source>
        <dbReference type="ARBA" id="ARBA00049763"/>
    </source>
</evidence>
<dbReference type="EC" id="3.4.26.1" evidence="11"/>
<dbReference type="PANTHER" id="PTHR13046">
    <property type="entry name" value="PROTEASE U48 CAAX PRENYL PROTEASE RCE1"/>
    <property type="match status" value="1"/>
</dbReference>
<dbReference type="InterPro" id="IPR003675">
    <property type="entry name" value="Rce1/LyrA-like_dom"/>
</dbReference>
<feature type="domain" description="CAAX prenyl protease 2/Lysostaphin resistance protein A-like" evidence="14">
    <location>
        <begin position="169"/>
        <end position="274"/>
    </location>
</feature>
<evidence type="ECO:0000256" key="9">
    <source>
        <dbReference type="ARBA" id="ARBA00032607"/>
    </source>
</evidence>
<comment type="similarity">
    <text evidence="2">Belongs to the peptidase U48 family.</text>
</comment>
<feature type="transmembrane region" description="Helical" evidence="13">
    <location>
        <begin position="77"/>
        <end position="100"/>
    </location>
</feature>
<keyword evidence="7 13" id="KW-1133">Transmembrane helix</keyword>
<evidence type="ECO:0000256" key="2">
    <source>
        <dbReference type="ARBA" id="ARBA00006897"/>
    </source>
</evidence>
<keyword evidence="5" id="KW-0378">Hydrolase</keyword>
<keyword evidence="3" id="KW-0645">Protease</keyword>
<dbReference type="InterPro" id="IPR039731">
    <property type="entry name" value="Rce1"/>
</dbReference>
<dbReference type="Proteomes" id="UP000694621">
    <property type="component" value="Unplaced"/>
</dbReference>
<evidence type="ECO:0000256" key="7">
    <source>
        <dbReference type="ARBA" id="ARBA00022989"/>
    </source>
</evidence>
<dbReference type="GO" id="GO:0004222">
    <property type="term" value="F:metalloendopeptidase activity"/>
    <property type="evidence" value="ECO:0007669"/>
    <property type="project" value="InterPro"/>
</dbReference>
<dbReference type="PANTHER" id="PTHR13046:SF0">
    <property type="entry name" value="CAAX PRENYL PROTEASE 2"/>
    <property type="match status" value="1"/>
</dbReference>
<feature type="transmembrane region" description="Helical" evidence="13">
    <location>
        <begin position="42"/>
        <end position="65"/>
    </location>
</feature>
<evidence type="ECO:0000256" key="1">
    <source>
        <dbReference type="ARBA" id="ARBA00004477"/>
    </source>
</evidence>
<evidence type="ECO:0000259" key="14">
    <source>
        <dbReference type="Pfam" id="PF02517"/>
    </source>
</evidence>
<dbReference type="AlphaFoldDB" id="A0A8B9GV54"/>
<evidence type="ECO:0000313" key="15">
    <source>
        <dbReference type="Ensembl" id="ENSAMXP00005004334.1"/>
    </source>
</evidence>
<evidence type="ECO:0000256" key="11">
    <source>
        <dbReference type="ARBA" id="ARBA00049729"/>
    </source>
</evidence>
<dbReference type="GO" id="GO:0071586">
    <property type="term" value="P:CAAX-box protein processing"/>
    <property type="evidence" value="ECO:0007669"/>
    <property type="project" value="InterPro"/>
</dbReference>
<feature type="transmembrane region" description="Helical" evidence="13">
    <location>
        <begin position="230"/>
        <end position="256"/>
    </location>
</feature>
<keyword evidence="6" id="KW-0256">Endoplasmic reticulum</keyword>